<reference evidence="8 9" key="1">
    <citation type="journal article" date="2013" name="ISME J.">
        <title>A metabolic model for members of the genus Tetrasphaera involved in enhanced biological phosphorus removal.</title>
        <authorList>
            <person name="Kristiansen R."/>
            <person name="Nguyen H.T.T."/>
            <person name="Saunders A.M."/>
            <person name="Nielsen J.L."/>
            <person name="Wimmer R."/>
            <person name="Le V.Q."/>
            <person name="McIlroy S.J."/>
            <person name="Petrovski S."/>
            <person name="Seviour R.J."/>
            <person name="Calteau A."/>
            <person name="Nielsen K.L."/>
            <person name="Nielsen P.H."/>
        </authorList>
    </citation>
    <scope>NUCLEOTIDE SEQUENCE [LARGE SCALE GENOMIC DNA]</scope>
    <source>
        <strain evidence="8 9">Ben110</strain>
    </source>
</reference>
<evidence type="ECO:0000256" key="1">
    <source>
        <dbReference type="ARBA" id="ARBA00004651"/>
    </source>
</evidence>
<dbReference type="RefSeq" id="WP_048698308.1">
    <property type="nucleotide sequence ID" value="NZ_HG764815.1"/>
</dbReference>
<dbReference type="AlphaFoldDB" id="W6JW63"/>
<keyword evidence="2" id="KW-1003">Cell membrane</keyword>
<keyword evidence="9" id="KW-1185">Reference proteome</keyword>
<evidence type="ECO:0000256" key="4">
    <source>
        <dbReference type="ARBA" id="ARBA00022989"/>
    </source>
</evidence>
<name>W6JW63_9MICO</name>
<accession>W6JW63</accession>
<dbReference type="Pfam" id="PF00482">
    <property type="entry name" value="T2SSF"/>
    <property type="match status" value="1"/>
</dbReference>
<evidence type="ECO:0000256" key="2">
    <source>
        <dbReference type="ARBA" id="ARBA00022475"/>
    </source>
</evidence>
<evidence type="ECO:0000256" key="5">
    <source>
        <dbReference type="ARBA" id="ARBA00023136"/>
    </source>
</evidence>
<comment type="subcellular location">
    <subcellularLocation>
        <location evidence="1">Cell membrane</location>
        <topology evidence="1">Multi-pass membrane protein</topology>
    </subcellularLocation>
</comment>
<feature type="transmembrane region" description="Helical" evidence="6">
    <location>
        <begin position="224"/>
        <end position="243"/>
    </location>
</feature>
<comment type="caution">
    <text evidence="8">The sequence shown here is derived from an EMBL/GenBank/DDBJ whole genome shotgun (WGS) entry which is preliminary data.</text>
</comment>
<sequence length="290" mass="31315">MPPVLVGLILGLGLFCIWWSFWPTEESAATTTGRGRSRIDRLGDDLVQAGYAAVGPRALLATCALTGVLVFVLFYGMVSVASVALSFGLLASYAPIALVRGRARRRRAALRDLWPDAVDNITSGVRAGLALPESLVQLAIRGPLPLRPAFQQFAEDYRVSGRFNDSLDRLKANLADPVGDRLVEALRMAREVGGSDLGRLLRTLSGFLRDDAHARSELETRQSWTVNAARLAVAAPWIVLALMCTRPEAVQSFSTATGALVLAGGGTCTLIAYRIMVRISRLPEEERVLG</sequence>
<protein>
    <recommendedName>
        <fullName evidence="7">Type II secretion system protein GspF domain-containing protein</fullName>
    </recommendedName>
</protein>
<keyword evidence="3 6" id="KW-0812">Transmembrane</keyword>
<feature type="domain" description="Type II secretion system protein GspF" evidence="7">
    <location>
        <begin position="119"/>
        <end position="243"/>
    </location>
</feature>
<dbReference type="Proteomes" id="UP000035763">
    <property type="component" value="Unassembled WGS sequence"/>
</dbReference>
<dbReference type="InterPro" id="IPR018076">
    <property type="entry name" value="T2SS_GspF_dom"/>
</dbReference>
<dbReference type="OrthoDB" id="3217742at2"/>
<gene>
    <name evidence="8" type="ORF">BN11_2000003</name>
</gene>
<dbReference type="GO" id="GO:0005886">
    <property type="term" value="C:plasma membrane"/>
    <property type="evidence" value="ECO:0007669"/>
    <property type="project" value="UniProtKB-SubCell"/>
</dbReference>
<dbReference type="STRING" id="1193182.BN11_2000003"/>
<keyword evidence="4 6" id="KW-1133">Transmembrane helix</keyword>
<evidence type="ECO:0000313" key="9">
    <source>
        <dbReference type="Proteomes" id="UP000035763"/>
    </source>
</evidence>
<dbReference type="EMBL" id="CAJA01000114">
    <property type="protein sequence ID" value="CCH72845.1"/>
    <property type="molecule type" value="Genomic_DNA"/>
</dbReference>
<feature type="transmembrane region" description="Helical" evidence="6">
    <location>
        <begin position="249"/>
        <end position="273"/>
    </location>
</feature>
<dbReference type="PANTHER" id="PTHR35007:SF2">
    <property type="entry name" value="PILUS ASSEMBLE PROTEIN"/>
    <property type="match status" value="1"/>
</dbReference>
<organism evidence="8 9">
    <name type="scientific">Nostocoides australiense Ben110</name>
    <dbReference type="NCBI Taxonomy" id="1193182"/>
    <lineage>
        <taxon>Bacteria</taxon>
        <taxon>Bacillati</taxon>
        <taxon>Actinomycetota</taxon>
        <taxon>Actinomycetes</taxon>
        <taxon>Micrococcales</taxon>
        <taxon>Intrasporangiaceae</taxon>
        <taxon>Nostocoides</taxon>
    </lineage>
</organism>
<feature type="transmembrane region" description="Helical" evidence="6">
    <location>
        <begin position="68"/>
        <end position="98"/>
    </location>
</feature>
<dbReference type="PANTHER" id="PTHR35007">
    <property type="entry name" value="INTEGRAL MEMBRANE PROTEIN-RELATED"/>
    <property type="match status" value="1"/>
</dbReference>
<evidence type="ECO:0000256" key="6">
    <source>
        <dbReference type="SAM" id="Phobius"/>
    </source>
</evidence>
<evidence type="ECO:0000256" key="3">
    <source>
        <dbReference type="ARBA" id="ARBA00022692"/>
    </source>
</evidence>
<evidence type="ECO:0000259" key="7">
    <source>
        <dbReference type="Pfam" id="PF00482"/>
    </source>
</evidence>
<evidence type="ECO:0000313" key="8">
    <source>
        <dbReference type="EMBL" id="CCH72845.1"/>
    </source>
</evidence>
<keyword evidence="5 6" id="KW-0472">Membrane</keyword>
<proteinExistence type="predicted"/>